<evidence type="ECO:0000313" key="2">
    <source>
        <dbReference type="Proteomes" id="UP000647241"/>
    </source>
</evidence>
<gene>
    <name evidence="1" type="ORF">GCM10011585_16960</name>
</gene>
<organism evidence="1 2">
    <name type="scientific">Edaphobacter dinghuensis</name>
    <dbReference type="NCBI Taxonomy" id="1560005"/>
    <lineage>
        <taxon>Bacteria</taxon>
        <taxon>Pseudomonadati</taxon>
        <taxon>Acidobacteriota</taxon>
        <taxon>Terriglobia</taxon>
        <taxon>Terriglobales</taxon>
        <taxon>Acidobacteriaceae</taxon>
        <taxon>Edaphobacter</taxon>
    </lineage>
</organism>
<evidence type="ECO:0000313" key="1">
    <source>
        <dbReference type="EMBL" id="GGG74820.1"/>
    </source>
</evidence>
<dbReference type="EMBL" id="BMGT01000002">
    <property type="protein sequence ID" value="GGG74820.1"/>
    <property type="molecule type" value="Genomic_DNA"/>
</dbReference>
<protein>
    <submittedName>
        <fullName evidence="1">Uncharacterized protein</fullName>
    </submittedName>
</protein>
<comment type="caution">
    <text evidence="1">The sequence shown here is derived from an EMBL/GenBank/DDBJ whole genome shotgun (WGS) entry which is preliminary data.</text>
</comment>
<proteinExistence type="predicted"/>
<sequence>MTALGSAAEAAGFGDGTNVTKLIKFHSEYLCSEWELCIGAIYLYDATLLLSRQNADI</sequence>
<dbReference type="Proteomes" id="UP000647241">
    <property type="component" value="Unassembled WGS sequence"/>
</dbReference>
<keyword evidence="2" id="KW-1185">Reference proteome</keyword>
<reference evidence="1" key="1">
    <citation type="journal article" date="2014" name="Int. J. Syst. Evol. Microbiol.">
        <title>Complete genome sequence of Corynebacterium casei LMG S-19264T (=DSM 44701T), isolated from a smear-ripened cheese.</title>
        <authorList>
            <consortium name="US DOE Joint Genome Institute (JGI-PGF)"/>
            <person name="Walter F."/>
            <person name="Albersmeier A."/>
            <person name="Kalinowski J."/>
            <person name="Ruckert C."/>
        </authorList>
    </citation>
    <scope>NUCLEOTIDE SEQUENCE</scope>
    <source>
        <strain evidence="1">CGMCC 1.12997</strain>
    </source>
</reference>
<dbReference type="AlphaFoldDB" id="A0A917M3E4"/>
<name>A0A917M3E4_9BACT</name>
<accession>A0A917M3E4</accession>
<reference evidence="1" key="2">
    <citation type="submission" date="2020-09" db="EMBL/GenBank/DDBJ databases">
        <authorList>
            <person name="Sun Q."/>
            <person name="Zhou Y."/>
        </authorList>
    </citation>
    <scope>NUCLEOTIDE SEQUENCE</scope>
    <source>
        <strain evidence="1">CGMCC 1.12997</strain>
    </source>
</reference>